<gene>
    <name evidence="2" type="ORF">PCA20602_00846</name>
</gene>
<protein>
    <submittedName>
        <fullName evidence="2">Uncharacterized protein</fullName>
    </submittedName>
</protein>
<reference evidence="2 3" key="1">
    <citation type="submission" date="2019-08" db="EMBL/GenBank/DDBJ databases">
        <authorList>
            <person name="Peeters C."/>
        </authorList>
    </citation>
    <scope>NUCLEOTIDE SEQUENCE [LARGE SCALE GENOMIC DNA]</scope>
    <source>
        <strain evidence="2 3">LMG 20602</strain>
    </source>
</reference>
<accession>A0ABY6VQD7</accession>
<evidence type="ECO:0000256" key="1">
    <source>
        <dbReference type="SAM" id="MobiDB-lite"/>
    </source>
</evidence>
<dbReference type="EMBL" id="CABPRV010000002">
    <property type="protein sequence ID" value="VVD75813.1"/>
    <property type="molecule type" value="Genomic_DNA"/>
</dbReference>
<organism evidence="2 3">
    <name type="scientific">Pandoraea capi</name>
    <dbReference type="NCBI Taxonomy" id="2508286"/>
    <lineage>
        <taxon>Bacteria</taxon>
        <taxon>Pseudomonadati</taxon>
        <taxon>Pseudomonadota</taxon>
        <taxon>Betaproteobacteria</taxon>
        <taxon>Burkholderiales</taxon>
        <taxon>Burkholderiaceae</taxon>
        <taxon>Pandoraea</taxon>
    </lineage>
</organism>
<name>A0ABY6VQD7_9BURK</name>
<evidence type="ECO:0000313" key="3">
    <source>
        <dbReference type="Proteomes" id="UP000366065"/>
    </source>
</evidence>
<comment type="caution">
    <text evidence="2">The sequence shown here is derived from an EMBL/GenBank/DDBJ whole genome shotgun (WGS) entry which is preliminary data.</text>
</comment>
<keyword evidence="3" id="KW-1185">Reference proteome</keyword>
<feature type="region of interest" description="Disordered" evidence="1">
    <location>
        <begin position="64"/>
        <end position="92"/>
    </location>
</feature>
<sequence length="92" mass="10284">MRPGYGIDSRSAQPVRRTPRFFLFSVEEYQQTGLKDFQRFTGVELGRSGGRLHERHIGVEALKSQASRAGRDGRYNACPIGRISGPTVKETS</sequence>
<evidence type="ECO:0000313" key="2">
    <source>
        <dbReference type="EMBL" id="VVD75813.1"/>
    </source>
</evidence>
<dbReference type="Proteomes" id="UP000366065">
    <property type="component" value="Unassembled WGS sequence"/>
</dbReference>
<proteinExistence type="predicted"/>